<evidence type="ECO:0000313" key="3">
    <source>
        <dbReference type="EMBL" id="MBO9151410.1"/>
    </source>
</evidence>
<keyword evidence="1" id="KW-0812">Transmembrane</keyword>
<keyword evidence="1" id="KW-1133">Transmembrane helix</keyword>
<feature type="transmembrane region" description="Helical" evidence="1">
    <location>
        <begin position="6"/>
        <end position="22"/>
    </location>
</feature>
<dbReference type="PANTHER" id="PTHR21666:SF270">
    <property type="entry name" value="MUREIN HYDROLASE ACTIVATOR ENVC"/>
    <property type="match status" value="1"/>
</dbReference>
<accession>A0ABS3Y9P8</accession>
<dbReference type="Pfam" id="PF01551">
    <property type="entry name" value="Peptidase_M23"/>
    <property type="match status" value="1"/>
</dbReference>
<dbReference type="CDD" id="cd12797">
    <property type="entry name" value="M23_peptidase"/>
    <property type="match status" value="1"/>
</dbReference>
<dbReference type="SUPFAM" id="SSF51261">
    <property type="entry name" value="Duplicated hybrid motif"/>
    <property type="match status" value="1"/>
</dbReference>
<feature type="transmembrane region" description="Helical" evidence="1">
    <location>
        <begin position="88"/>
        <end position="107"/>
    </location>
</feature>
<name>A0ABS3Y9P8_9BACT</name>
<dbReference type="PANTHER" id="PTHR21666">
    <property type="entry name" value="PEPTIDASE-RELATED"/>
    <property type="match status" value="1"/>
</dbReference>
<dbReference type="InterPro" id="IPR011055">
    <property type="entry name" value="Dup_hybrid_motif"/>
</dbReference>
<evidence type="ECO:0000259" key="2">
    <source>
        <dbReference type="Pfam" id="PF01551"/>
    </source>
</evidence>
<evidence type="ECO:0000256" key="1">
    <source>
        <dbReference type="SAM" id="Phobius"/>
    </source>
</evidence>
<protein>
    <submittedName>
        <fullName evidence="3">Peptidoglycan DD-metalloendopeptidase family protein</fullName>
    </submittedName>
</protein>
<sequence length="300" mass="34127">MITYLLLALTIGLAALSIFLMYRASRKPLADLVFTAVLSVFLALFIYLYGMWVFLSIYLKYVFGILFLLSTGWFFIRRKQTLRSRPIWLKFFFAVWLCVAVVLYFTGTTGKPRTVELDFPLKKGRYFVLQGGKGLPTNIFHFSLRGAIYAMDIVKLNDYGNRANTVFSRNLEDYAIFGDTIYSPCAGKVVRAYGDNPDNIPPNMERGPKNTNMVVIEGEHYTVFMGHLKKGSVMVGEGDVVKMGQPLGCVGNSGFSSEPHLHIQVHEKEEGRPWYASTPLYIRFNGRSYLLNEMIKKKNL</sequence>
<dbReference type="RefSeq" id="WP_209143595.1">
    <property type="nucleotide sequence ID" value="NZ_JAGHKP010000001.1"/>
</dbReference>
<feature type="transmembrane region" description="Helical" evidence="1">
    <location>
        <begin position="58"/>
        <end position="76"/>
    </location>
</feature>
<keyword evidence="1" id="KW-0472">Membrane</keyword>
<dbReference type="InterPro" id="IPR016047">
    <property type="entry name" value="M23ase_b-sheet_dom"/>
</dbReference>
<gene>
    <name evidence="3" type="ORF">J7I43_04275</name>
</gene>
<dbReference type="Proteomes" id="UP000679126">
    <property type="component" value="Unassembled WGS sequence"/>
</dbReference>
<feature type="domain" description="M23ase beta-sheet core" evidence="2">
    <location>
        <begin position="178"/>
        <end position="269"/>
    </location>
</feature>
<proteinExistence type="predicted"/>
<dbReference type="InterPro" id="IPR050570">
    <property type="entry name" value="Cell_wall_metabolism_enzyme"/>
</dbReference>
<evidence type="ECO:0000313" key="4">
    <source>
        <dbReference type="Proteomes" id="UP000679126"/>
    </source>
</evidence>
<dbReference type="EMBL" id="JAGHKP010000001">
    <property type="protein sequence ID" value="MBO9151410.1"/>
    <property type="molecule type" value="Genomic_DNA"/>
</dbReference>
<dbReference type="Gene3D" id="2.70.70.10">
    <property type="entry name" value="Glucose Permease (Domain IIA)"/>
    <property type="match status" value="1"/>
</dbReference>
<feature type="transmembrane region" description="Helical" evidence="1">
    <location>
        <begin position="29"/>
        <end position="52"/>
    </location>
</feature>
<keyword evidence="4" id="KW-1185">Reference proteome</keyword>
<comment type="caution">
    <text evidence="3">The sequence shown here is derived from an EMBL/GenBank/DDBJ whole genome shotgun (WGS) entry which is preliminary data.</text>
</comment>
<reference evidence="4" key="1">
    <citation type="submission" date="2021-03" db="EMBL/GenBank/DDBJ databases">
        <title>Assistant Professor.</title>
        <authorList>
            <person name="Huq M.A."/>
        </authorList>
    </citation>
    <scope>NUCLEOTIDE SEQUENCE [LARGE SCALE GENOMIC DNA]</scope>
    <source>
        <strain evidence="4">MAH-28</strain>
    </source>
</reference>
<organism evidence="3 4">
    <name type="scientific">Chitinophaga chungangae</name>
    <dbReference type="NCBI Taxonomy" id="2821488"/>
    <lineage>
        <taxon>Bacteria</taxon>
        <taxon>Pseudomonadati</taxon>
        <taxon>Bacteroidota</taxon>
        <taxon>Chitinophagia</taxon>
        <taxon>Chitinophagales</taxon>
        <taxon>Chitinophagaceae</taxon>
        <taxon>Chitinophaga</taxon>
    </lineage>
</organism>